<evidence type="ECO:0000256" key="3">
    <source>
        <dbReference type="ARBA" id="ARBA00004138"/>
    </source>
</evidence>
<dbReference type="STRING" id="10195.A0A3M7RNN5"/>
<feature type="transmembrane region" description="Helical" evidence="14">
    <location>
        <begin position="137"/>
        <end position="154"/>
    </location>
</feature>
<dbReference type="PANTHER" id="PTHR13306:SF6">
    <property type="entry name" value="TRANSMEMBRANE PROTEIN 138"/>
    <property type="match status" value="1"/>
</dbReference>
<keyword evidence="12" id="KW-0325">Glycoprotein</keyword>
<feature type="transmembrane region" description="Helical" evidence="14">
    <location>
        <begin position="29"/>
        <end position="48"/>
    </location>
</feature>
<evidence type="ECO:0000256" key="5">
    <source>
        <dbReference type="ARBA" id="ARBA00014515"/>
    </source>
</evidence>
<evidence type="ECO:0000256" key="13">
    <source>
        <dbReference type="ARBA" id="ARBA00023273"/>
    </source>
</evidence>
<reference evidence="15 16" key="1">
    <citation type="journal article" date="2018" name="Sci. Rep.">
        <title>Genomic signatures of local adaptation to the degree of environmental predictability in rotifers.</title>
        <authorList>
            <person name="Franch-Gras L."/>
            <person name="Hahn C."/>
            <person name="Garcia-Roger E.M."/>
            <person name="Carmona M.J."/>
            <person name="Serra M."/>
            <person name="Gomez A."/>
        </authorList>
    </citation>
    <scope>NUCLEOTIDE SEQUENCE [LARGE SCALE GENOMIC DNA]</scope>
    <source>
        <strain evidence="15">HYR1</strain>
    </source>
</reference>
<comment type="function">
    <text evidence="1">Required for ciliogenesis.</text>
</comment>
<keyword evidence="9 14" id="KW-1133">Transmembrane helix</keyword>
<dbReference type="InterPro" id="IPR024133">
    <property type="entry name" value="TM_138"/>
</dbReference>
<evidence type="ECO:0000313" key="15">
    <source>
        <dbReference type="EMBL" id="RNA24945.1"/>
    </source>
</evidence>
<feature type="transmembrane region" description="Helical" evidence="14">
    <location>
        <begin position="101"/>
        <end position="121"/>
    </location>
</feature>
<feature type="transmembrane region" description="Helical" evidence="14">
    <location>
        <begin position="54"/>
        <end position="80"/>
    </location>
</feature>
<keyword evidence="6" id="KW-0926">Vacuole</keyword>
<evidence type="ECO:0000256" key="4">
    <source>
        <dbReference type="ARBA" id="ARBA00010572"/>
    </source>
</evidence>
<dbReference type="GO" id="GO:0005929">
    <property type="term" value="C:cilium"/>
    <property type="evidence" value="ECO:0007669"/>
    <property type="project" value="UniProtKB-SubCell"/>
</dbReference>
<gene>
    <name evidence="15" type="ORF">BpHYR1_004964</name>
</gene>
<evidence type="ECO:0000313" key="16">
    <source>
        <dbReference type="Proteomes" id="UP000276133"/>
    </source>
</evidence>
<evidence type="ECO:0000256" key="8">
    <source>
        <dbReference type="ARBA" id="ARBA00022794"/>
    </source>
</evidence>
<dbReference type="GO" id="GO:0005774">
    <property type="term" value="C:vacuolar membrane"/>
    <property type="evidence" value="ECO:0007669"/>
    <property type="project" value="UniProtKB-SubCell"/>
</dbReference>
<evidence type="ECO:0000256" key="1">
    <source>
        <dbReference type="ARBA" id="ARBA00003709"/>
    </source>
</evidence>
<keyword evidence="16" id="KW-1185">Reference proteome</keyword>
<dbReference type="OrthoDB" id="189688at2759"/>
<evidence type="ECO:0000256" key="11">
    <source>
        <dbReference type="ARBA" id="ARBA00023136"/>
    </source>
</evidence>
<evidence type="ECO:0000256" key="2">
    <source>
        <dbReference type="ARBA" id="ARBA00004128"/>
    </source>
</evidence>
<evidence type="ECO:0000256" key="6">
    <source>
        <dbReference type="ARBA" id="ARBA00022554"/>
    </source>
</evidence>
<name>A0A3M7RNN5_BRAPC</name>
<organism evidence="15 16">
    <name type="scientific">Brachionus plicatilis</name>
    <name type="common">Marine rotifer</name>
    <name type="synonym">Brachionus muelleri</name>
    <dbReference type="NCBI Taxonomy" id="10195"/>
    <lineage>
        <taxon>Eukaryota</taxon>
        <taxon>Metazoa</taxon>
        <taxon>Spiralia</taxon>
        <taxon>Gnathifera</taxon>
        <taxon>Rotifera</taxon>
        <taxon>Eurotatoria</taxon>
        <taxon>Monogononta</taxon>
        <taxon>Pseudotrocha</taxon>
        <taxon>Ploima</taxon>
        <taxon>Brachionidae</taxon>
        <taxon>Brachionus</taxon>
    </lineage>
</organism>
<keyword evidence="13" id="KW-0966">Cell projection</keyword>
<dbReference type="Proteomes" id="UP000276133">
    <property type="component" value="Unassembled WGS sequence"/>
</dbReference>
<keyword evidence="10" id="KW-0969">Cilium</keyword>
<comment type="caution">
    <text evidence="15">The sequence shown here is derived from an EMBL/GenBank/DDBJ whole genome shotgun (WGS) entry which is preliminary data.</text>
</comment>
<dbReference type="GO" id="GO:0030030">
    <property type="term" value="P:cell projection organization"/>
    <property type="evidence" value="ECO:0007669"/>
    <property type="project" value="UniProtKB-KW"/>
</dbReference>
<protein>
    <recommendedName>
        <fullName evidence="5">Transmembrane protein 138</fullName>
    </recommendedName>
</protein>
<dbReference type="AlphaFoldDB" id="A0A3M7RNN5"/>
<evidence type="ECO:0000256" key="10">
    <source>
        <dbReference type="ARBA" id="ARBA00023069"/>
    </source>
</evidence>
<keyword evidence="7 14" id="KW-0812">Transmembrane</keyword>
<accession>A0A3M7RNN5</accession>
<keyword evidence="11 14" id="KW-0472">Membrane</keyword>
<evidence type="ECO:0000256" key="7">
    <source>
        <dbReference type="ARBA" id="ARBA00022692"/>
    </source>
</evidence>
<comment type="subcellular location">
    <subcellularLocation>
        <location evidence="3">Cell projection</location>
        <location evidence="3">Cilium</location>
    </subcellularLocation>
    <subcellularLocation>
        <location evidence="2">Vacuole membrane</location>
        <topology evidence="2">Multi-pass membrane protein</topology>
    </subcellularLocation>
</comment>
<comment type="similarity">
    <text evidence="4">Belongs to the TMEM138 family.</text>
</comment>
<proteinExistence type="inferred from homology"/>
<dbReference type="EMBL" id="REGN01003009">
    <property type="protein sequence ID" value="RNA24945.1"/>
    <property type="molecule type" value="Genomic_DNA"/>
</dbReference>
<evidence type="ECO:0000256" key="9">
    <source>
        <dbReference type="ARBA" id="ARBA00022989"/>
    </source>
</evidence>
<dbReference type="PANTHER" id="PTHR13306">
    <property type="entry name" value="TRANSMEMBRANE PROTEIN 138"/>
    <property type="match status" value="1"/>
</dbReference>
<evidence type="ECO:0000256" key="14">
    <source>
        <dbReference type="SAM" id="Phobius"/>
    </source>
</evidence>
<sequence>MDLSKEKGPSTNVAVKTTRMAAIVPKYSPLLYALLFFLLIDFVINSFSEFMVHIPIALLVIYIAQVLCVLFSALLVSIMLTNTYMAQAGLTRYMMWKFKSVWILTVFYVILMLAFQIWTLLDRWNSPFGFVWNPGQVVLYVLQRSCAIFYYYIYKRTAYRLSDSRFYEDSDWLRKEFERRN</sequence>
<evidence type="ECO:0000256" key="12">
    <source>
        <dbReference type="ARBA" id="ARBA00023180"/>
    </source>
</evidence>
<keyword evidence="8" id="KW-0970">Cilium biogenesis/degradation</keyword>
<dbReference type="Pfam" id="PF14935">
    <property type="entry name" value="TMEM138"/>
    <property type="match status" value="1"/>
</dbReference>